<dbReference type="Proteomes" id="UP001383192">
    <property type="component" value="Unassembled WGS sequence"/>
</dbReference>
<dbReference type="AlphaFoldDB" id="A0AAW0DPJ6"/>
<keyword evidence="2" id="KW-0808">Transferase</keyword>
<organism evidence="5 6">
    <name type="scientific">Paramarasmius palmivorus</name>
    <dbReference type="NCBI Taxonomy" id="297713"/>
    <lineage>
        <taxon>Eukaryota</taxon>
        <taxon>Fungi</taxon>
        <taxon>Dikarya</taxon>
        <taxon>Basidiomycota</taxon>
        <taxon>Agaricomycotina</taxon>
        <taxon>Agaricomycetes</taxon>
        <taxon>Agaricomycetidae</taxon>
        <taxon>Agaricales</taxon>
        <taxon>Marasmiineae</taxon>
        <taxon>Marasmiaceae</taxon>
        <taxon>Paramarasmius</taxon>
    </lineage>
</organism>
<dbReference type="GO" id="GO:0032259">
    <property type="term" value="P:methylation"/>
    <property type="evidence" value="ECO:0007669"/>
    <property type="project" value="UniProtKB-KW"/>
</dbReference>
<dbReference type="GO" id="GO:0016279">
    <property type="term" value="F:protein-lysine N-methyltransferase activity"/>
    <property type="evidence" value="ECO:0007669"/>
    <property type="project" value="TreeGrafter"/>
</dbReference>
<dbReference type="PROSITE" id="PS50280">
    <property type="entry name" value="SET"/>
    <property type="match status" value="1"/>
</dbReference>
<evidence type="ECO:0000313" key="6">
    <source>
        <dbReference type="Proteomes" id="UP001383192"/>
    </source>
</evidence>
<sequence length="423" mass="47584">MTDSFHPAWNELLAWLDIPQPPVVPRSADRAGYALVANEPIKANRPLFTIEASKVLNVKTLTPLYPGHALSATQLISLHLLLHHPDKGASPDPKFGPYIATLPRDFAFHPLTWAVNESELVEYLPPSHADALKALLARYYTDRVAVLGYLERSQQLEDDLDVSKYLWSWLCVNTRCIFHHLKKTRSDPDNLSLVPILDFANHSSILPSMMPSAASAHTKPQHGGIGSFTLFGPADVGTKANEELFLRYGAHCNRVLFIEYGFILPEAEQPSREIEVDDLVEILFRDRGDAGTWAKEVLDENNYWKDYTLHEAYPSYRLITALRLYAMLPGSGGIPQDRDTFLASWNAVVSGQQDCLSAENENLWIRVLDDEICRTVITRAEMGIARLDDKLGDDVNTVRALWKEELQIAESIRIKITSGESFH</sequence>
<comment type="caution">
    <text evidence="5">The sequence shown here is derived from an EMBL/GenBank/DDBJ whole genome shotgun (WGS) entry which is preliminary data.</text>
</comment>
<dbReference type="InterPro" id="IPR050600">
    <property type="entry name" value="SETD3_SETD6_MTase"/>
</dbReference>
<dbReference type="InterPro" id="IPR046341">
    <property type="entry name" value="SET_dom_sf"/>
</dbReference>
<dbReference type="PANTHER" id="PTHR13271">
    <property type="entry name" value="UNCHARACTERIZED PUTATIVE METHYLTRANSFERASE"/>
    <property type="match status" value="1"/>
</dbReference>
<evidence type="ECO:0000256" key="3">
    <source>
        <dbReference type="ARBA" id="ARBA00022691"/>
    </source>
</evidence>
<evidence type="ECO:0000259" key="4">
    <source>
        <dbReference type="PROSITE" id="PS50280"/>
    </source>
</evidence>
<dbReference type="EMBL" id="JAYKXP010000008">
    <property type="protein sequence ID" value="KAK7054916.1"/>
    <property type="molecule type" value="Genomic_DNA"/>
</dbReference>
<proteinExistence type="predicted"/>
<dbReference type="InterPro" id="IPR001214">
    <property type="entry name" value="SET_dom"/>
</dbReference>
<dbReference type="PANTHER" id="PTHR13271:SF47">
    <property type="entry name" value="ACTIN-HISTIDINE N-METHYLTRANSFERASE"/>
    <property type="match status" value="1"/>
</dbReference>
<evidence type="ECO:0000256" key="2">
    <source>
        <dbReference type="ARBA" id="ARBA00022679"/>
    </source>
</evidence>
<protein>
    <recommendedName>
        <fullName evidence="4">SET domain-containing protein</fullName>
    </recommendedName>
</protein>
<accession>A0AAW0DPJ6</accession>
<evidence type="ECO:0000256" key="1">
    <source>
        <dbReference type="ARBA" id="ARBA00022603"/>
    </source>
</evidence>
<keyword evidence="3" id="KW-0949">S-adenosyl-L-methionine</keyword>
<dbReference type="Gene3D" id="3.90.1410.10">
    <property type="entry name" value="set domain protein methyltransferase, domain 1"/>
    <property type="match status" value="1"/>
</dbReference>
<gene>
    <name evidence="5" type="ORF">VNI00_003379</name>
</gene>
<keyword evidence="1" id="KW-0489">Methyltransferase</keyword>
<dbReference type="SUPFAM" id="SSF82199">
    <property type="entry name" value="SET domain"/>
    <property type="match status" value="1"/>
</dbReference>
<feature type="domain" description="SET" evidence="4">
    <location>
        <begin position="21"/>
        <end position="249"/>
    </location>
</feature>
<keyword evidence="6" id="KW-1185">Reference proteome</keyword>
<reference evidence="5 6" key="1">
    <citation type="submission" date="2024-01" db="EMBL/GenBank/DDBJ databases">
        <title>A draft genome for a cacao thread blight-causing isolate of Paramarasmius palmivorus.</title>
        <authorList>
            <person name="Baruah I.K."/>
            <person name="Bukari Y."/>
            <person name="Amoako-Attah I."/>
            <person name="Meinhardt L.W."/>
            <person name="Bailey B.A."/>
            <person name="Cohen S.P."/>
        </authorList>
    </citation>
    <scope>NUCLEOTIDE SEQUENCE [LARGE SCALE GENOMIC DNA]</scope>
    <source>
        <strain evidence="5 6">GH-12</strain>
    </source>
</reference>
<name>A0AAW0DPJ6_9AGAR</name>
<evidence type="ECO:0000313" key="5">
    <source>
        <dbReference type="EMBL" id="KAK7054916.1"/>
    </source>
</evidence>